<reference evidence="3 4" key="1">
    <citation type="submission" date="2017-05" db="EMBL/GenBank/DDBJ databases">
        <title>Full genome sequence of Pseudorhodoplanes sinuspersici.</title>
        <authorList>
            <person name="Dastgheib S.M.M."/>
            <person name="Shavandi M."/>
            <person name="Tirandaz H."/>
        </authorList>
    </citation>
    <scope>NUCLEOTIDE SEQUENCE [LARGE SCALE GENOMIC DNA]</scope>
    <source>
        <strain evidence="3 4">RIPI110</strain>
    </source>
</reference>
<dbReference type="SUPFAM" id="SSF52096">
    <property type="entry name" value="ClpP/crotonase"/>
    <property type="match status" value="1"/>
</dbReference>
<accession>A0A1W6ZYL1</accession>
<dbReference type="InterPro" id="IPR029045">
    <property type="entry name" value="ClpP/crotonase-like_dom_sf"/>
</dbReference>
<dbReference type="OrthoDB" id="9795727at2"/>
<comment type="similarity">
    <text evidence="1">Belongs to the enoyl-CoA hydratase/isomerase family.</text>
</comment>
<dbReference type="KEGG" id="psin:CAK95_27695"/>
<sequence length="259" mass="27312">MAGDIAITVEDNIATLRVRNPERRNAISATMWQSIAAFAQSAPSRRDIRVVIIRGDGDLAFSAGADIIGFNEARSGTANAKGYDDLVEDTCRAIEAMPQPAIAMIKGACMGAGASLAASCDLRVASQNAFFAVPAGRLGLGYDPRGIKRMLRVFGPLTAQILYTAQRIPAPRFHDVGGVHAIAEDNDVEALATSLARTIADNAPLTLKAVKASIRALNANDPALLAEAERLSAQADASNDYAEGRAAFAEKRTPRFTGS</sequence>
<dbReference type="GO" id="GO:0006635">
    <property type="term" value="P:fatty acid beta-oxidation"/>
    <property type="evidence" value="ECO:0007669"/>
    <property type="project" value="TreeGrafter"/>
</dbReference>
<dbReference type="CDD" id="cd06558">
    <property type="entry name" value="crotonase-like"/>
    <property type="match status" value="1"/>
</dbReference>
<dbReference type="Gene3D" id="3.90.226.10">
    <property type="entry name" value="2-enoyl-CoA Hydratase, Chain A, domain 1"/>
    <property type="match status" value="1"/>
</dbReference>
<dbReference type="RefSeq" id="WP_086090904.1">
    <property type="nucleotide sequence ID" value="NZ_CP021112.1"/>
</dbReference>
<evidence type="ECO:0000313" key="4">
    <source>
        <dbReference type="Proteomes" id="UP000194137"/>
    </source>
</evidence>
<dbReference type="GO" id="GO:0016829">
    <property type="term" value="F:lyase activity"/>
    <property type="evidence" value="ECO:0007669"/>
    <property type="project" value="UniProtKB-KW"/>
</dbReference>
<dbReference type="Gene3D" id="1.10.12.10">
    <property type="entry name" value="Lyase 2-enoyl-coa Hydratase, Chain A, domain 2"/>
    <property type="match status" value="1"/>
</dbReference>
<dbReference type="InterPro" id="IPR001753">
    <property type="entry name" value="Enoyl-CoA_hydra/iso"/>
</dbReference>
<dbReference type="PANTHER" id="PTHR11941:SF54">
    <property type="entry name" value="ENOYL-COA HYDRATASE, MITOCHONDRIAL"/>
    <property type="match status" value="1"/>
</dbReference>
<keyword evidence="2" id="KW-0456">Lyase</keyword>
<protein>
    <submittedName>
        <fullName evidence="3">Enoyl-CoA hydratase</fullName>
    </submittedName>
</protein>
<dbReference type="AlphaFoldDB" id="A0A1W6ZYL1"/>
<dbReference type="EMBL" id="CP021112">
    <property type="protein sequence ID" value="ARQ02472.1"/>
    <property type="molecule type" value="Genomic_DNA"/>
</dbReference>
<evidence type="ECO:0000256" key="2">
    <source>
        <dbReference type="ARBA" id="ARBA00023239"/>
    </source>
</evidence>
<proteinExistence type="inferred from homology"/>
<dbReference type="Pfam" id="PF00378">
    <property type="entry name" value="ECH_1"/>
    <property type="match status" value="1"/>
</dbReference>
<keyword evidence="4" id="KW-1185">Reference proteome</keyword>
<dbReference type="PANTHER" id="PTHR11941">
    <property type="entry name" value="ENOYL-COA HYDRATASE-RELATED"/>
    <property type="match status" value="1"/>
</dbReference>
<name>A0A1W6ZYL1_9HYPH</name>
<evidence type="ECO:0000313" key="3">
    <source>
        <dbReference type="EMBL" id="ARQ02472.1"/>
    </source>
</evidence>
<organism evidence="3 4">
    <name type="scientific">Pseudorhodoplanes sinuspersici</name>
    <dbReference type="NCBI Taxonomy" id="1235591"/>
    <lineage>
        <taxon>Bacteria</taxon>
        <taxon>Pseudomonadati</taxon>
        <taxon>Pseudomonadota</taxon>
        <taxon>Alphaproteobacteria</taxon>
        <taxon>Hyphomicrobiales</taxon>
        <taxon>Pseudorhodoplanes</taxon>
    </lineage>
</organism>
<dbReference type="STRING" id="1235591.CAK95_27695"/>
<gene>
    <name evidence="3" type="ORF">CAK95_27695</name>
</gene>
<dbReference type="InterPro" id="IPR014748">
    <property type="entry name" value="Enoyl-CoA_hydra_C"/>
</dbReference>
<dbReference type="Proteomes" id="UP000194137">
    <property type="component" value="Chromosome"/>
</dbReference>
<evidence type="ECO:0000256" key="1">
    <source>
        <dbReference type="ARBA" id="ARBA00005254"/>
    </source>
</evidence>